<dbReference type="Gene3D" id="3.60.15.10">
    <property type="entry name" value="Ribonuclease Z/Hydroxyacylglutathione hydrolase-like"/>
    <property type="match status" value="1"/>
</dbReference>
<gene>
    <name evidence="3" type="ORF">C8N35_104322</name>
</gene>
<feature type="signal peptide" evidence="1">
    <location>
        <begin position="1"/>
        <end position="26"/>
    </location>
</feature>
<dbReference type="RefSeq" id="WP_107990279.1">
    <property type="nucleotide sequence ID" value="NZ_QAYG01000004.1"/>
</dbReference>
<dbReference type="Pfam" id="PF12706">
    <property type="entry name" value="Lactamase_B_2"/>
    <property type="match status" value="1"/>
</dbReference>
<dbReference type="InterPro" id="IPR036866">
    <property type="entry name" value="RibonucZ/Hydroxyglut_hydro"/>
</dbReference>
<keyword evidence="4" id="KW-1185">Reference proteome</keyword>
<reference evidence="3 4" key="1">
    <citation type="submission" date="2018-04" db="EMBL/GenBank/DDBJ databases">
        <title>Genomic Encyclopedia of Archaeal and Bacterial Type Strains, Phase II (KMG-II): from individual species to whole genera.</title>
        <authorList>
            <person name="Goeker M."/>
        </authorList>
    </citation>
    <scope>NUCLEOTIDE SEQUENCE [LARGE SCALE GENOMIC DNA]</scope>
    <source>
        <strain evidence="3 4">DSM 23382</strain>
    </source>
</reference>
<keyword evidence="1" id="KW-0732">Signal</keyword>
<sequence>MKRIILASCVSAGAALCLFGAGFAQAQSAAEIKTVKVTPLGGQTGEFCRLDRAFVFEDPDGTRLLYDAGMTVAGPDDPRLGDIDALLVSHLHGDHVGPRRTQAVDAGTCAEPDLSVDTRPNTNVAEIAVAKGAKIVTGSEMPAFFAAKLRALGGNPENSVLARFGGSVKVGGVTIATVPAVHSNGVSPDLIGGELGEAMKAAGISGYAGPPTGYILRFSNGLVAYLSGDTGMTAEQESVVRGFYDAKLVVINIGDTYTTGPKEAAWVVNELVHPAAVIPSHANEAATQNGEVVKGTKTEAFLMAVKVPAHVPLSGKTMEFDAGGSCVAGC</sequence>
<evidence type="ECO:0000313" key="4">
    <source>
        <dbReference type="Proteomes" id="UP000244081"/>
    </source>
</evidence>
<evidence type="ECO:0000259" key="2">
    <source>
        <dbReference type="Pfam" id="PF12706"/>
    </source>
</evidence>
<dbReference type="SUPFAM" id="SSF56281">
    <property type="entry name" value="Metallo-hydrolase/oxidoreductase"/>
    <property type="match status" value="1"/>
</dbReference>
<evidence type="ECO:0000256" key="1">
    <source>
        <dbReference type="SAM" id="SignalP"/>
    </source>
</evidence>
<organism evidence="3 4">
    <name type="scientific">Breoghania corrubedonensis</name>
    <dbReference type="NCBI Taxonomy" id="665038"/>
    <lineage>
        <taxon>Bacteria</taxon>
        <taxon>Pseudomonadati</taxon>
        <taxon>Pseudomonadota</taxon>
        <taxon>Alphaproteobacteria</taxon>
        <taxon>Hyphomicrobiales</taxon>
        <taxon>Stappiaceae</taxon>
        <taxon>Breoghania</taxon>
    </lineage>
</organism>
<dbReference type="PANTHER" id="PTHR43546:SF4">
    <property type="entry name" value="UPF0282 PROTEIN MJ1629"/>
    <property type="match status" value="1"/>
</dbReference>
<dbReference type="OrthoDB" id="9789133at2"/>
<feature type="domain" description="Metallo-beta-lactamase" evidence="2">
    <location>
        <begin position="62"/>
        <end position="281"/>
    </location>
</feature>
<accession>A0A2T5VAB8</accession>
<evidence type="ECO:0000313" key="3">
    <source>
        <dbReference type="EMBL" id="PTW60693.1"/>
    </source>
</evidence>
<dbReference type="AlphaFoldDB" id="A0A2T5VAB8"/>
<feature type="chain" id="PRO_5015755428" evidence="1">
    <location>
        <begin position="27"/>
        <end position="330"/>
    </location>
</feature>
<comment type="caution">
    <text evidence="3">The sequence shown here is derived from an EMBL/GenBank/DDBJ whole genome shotgun (WGS) entry which is preliminary data.</text>
</comment>
<dbReference type="Proteomes" id="UP000244081">
    <property type="component" value="Unassembled WGS sequence"/>
</dbReference>
<name>A0A2T5VAB8_9HYPH</name>
<protein>
    <submittedName>
        <fullName evidence="3">L-ascorbate metabolism protein UlaG (Beta-lactamase superfamily)</fullName>
    </submittedName>
</protein>
<proteinExistence type="predicted"/>
<dbReference type="InterPro" id="IPR001279">
    <property type="entry name" value="Metallo-B-lactamas"/>
</dbReference>
<dbReference type="InterPro" id="IPR050114">
    <property type="entry name" value="UPF0173_UPF0282_UlaG_hydrolase"/>
</dbReference>
<dbReference type="EMBL" id="QAYG01000004">
    <property type="protein sequence ID" value="PTW60693.1"/>
    <property type="molecule type" value="Genomic_DNA"/>
</dbReference>
<dbReference type="PANTHER" id="PTHR43546">
    <property type="entry name" value="UPF0173 METAL-DEPENDENT HYDROLASE MJ1163-RELATED"/>
    <property type="match status" value="1"/>
</dbReference>